<evidence type="ECO:0000313" key="3">
    <source>
        <dbReference type="EMBL" id="GLT23956.1"/>
    </source>
</evidence>
<organism evidence="3 4">
    <name type="scientific">Zoogloea oryzae</name>
    <dbReference type="NCBI Taxonomy" id="310767"/>
    <lineage>
        <taxon>Bacteria</taxon>
        <taxon>Pseudomonadati</taxon>
        <taxon>Pseudomonadota</taxon>
        <taxon>Betaproteobacteria</taxon>
        <taxon>Rhodocyclales</taxon>
        <taxon>Zoogloeaceae</taxon>
        <taxon>Zoogloea</taxon>
    </lineage>
</organism>
<dbReference type="SUPFAM" id="SSF160443">
    <property type="entry name" value="SMR domain-like"/>
    <property type="match status" value="1"/>
</dbReference>
<keyword evidence="4" id="KW-1185">Reference proteome</keyword>
<dbReference type="PANTHER" id="PTHR35562:SF2">
    <property type="entry name" value="DNA ENDONUCLEASE SMRA-RELATED"/>
    <property type="match status" value="1"/>
</dbReference>
<feature type="compositionally biased region" description="Basic and acidic residues" evidence="1">
    <location>
        <begin position="84"/>
        <end position="101"/>
    </location>
</feature>
<dbReference type="InterPro" id="IPR036063">
    <property type="entry name" value="Smr_dom_sf"/>
</dbReference>
<feature type="region of interest" description="Disordered" evidence="1">
    <location>
        <begin position="175"/>
        <end position="197"/>
    </location>
</feature>
<dbReference type="EMBL" id="BSPX01000066">
    <property type="protein sequence ID" value="GLT23956.1"/>
    <property type="molecule type" value="Genomic_DNA"/>
</dbReference>
<feature type="domain" description="Smr" evidence="2">
    <location>
        <begin position="246"/>
        <end position="327"/>
    </location>
</feature>
<dbReference type="RefSeq" id="WP_284189120.1">
    <property type="nucleotide sequence ID" value="NZ_BSPX01000066.1"/>
</dbReference>
<dbReference type="SMART" id="SM00463">
    <property type="entry name" value="SMR"/>
    <property type="match status" value="1"/>
</dbReference>
<evidence type="ECO:0000259" key="2">
    <source>
        <dbReference type="PROSITE" id="PS50828"/>
    </source>
</evidence>
<accession>A0ABQ6FHM3</accession>
<proteinExistence type="predicted"/>
<reference evidence="4" key="1">
    <citation type="journal article" date="2019" name="Int. J. Syst. Evol. Microbiol.">
        <title>The Global Catalogue of Microorganisms (GCM) 10K type strain sequencing project: providing services to taxonomists for standard genome sequencing and annotation.</title>
        <authorList>
            <consortium name="The Broad Institute Genomics Platform"/>
            <consortium name="The Broad Institute Genome Sequencing Center for Infectious Disease"/>
            <person name="Wu L."/>
            <person name="Ma J."/>
        </authorList>
    </citation>
    <scope>NUCLEOTIDE SEQUENCE [LARGE SCALE GENOMIC DNA]</scope>
    <source>
        <strain evidence="4">NBRC 102407</strain>
    </source>
</reference>
<dbReference type="PROSITE" id="PS50828">
    <property type="entry name" value="SMR"/>
    <property type="match status" value="1"/>
</dbReference>
<sequence>MGKDKRNSGLDALKALRDRVPNSVLKTVIARPAPKPAPGKAAPPPDEPDDAALFRAQVGRIQPLRADNHADLARPKPAPKPRPKVVEPEPEAPRRAPRIDENDPSAVFRAALGEIAPIRDFNRVDLSHQRQHANPNVRAIEHWEPDLPRVDASALHDPVELFRHAAGEVAPLKDRNLADLDRPTPAPLPRKREEDEREVLREALESPLTFEDRLDMGDEAAYLRVGLPRRVLTDLRRGRWVVQGELDLHGLTRDEARASLAQFIALALQQGRRCLRVIHGKGHGSPGRLPVLKHLSRGWLAQREDILAFCQARPHDGGGGALLVLLQAGGSPRS</sequence>
<protein>
    <recommendedName>
        <fullName evidence="2">Smr domain-containing protein</fullName>
    </recommendedName>
</protein>
<gene>
    <name evidence="3" type="ORF">GCM10007933_34270</name>
</gene>
<name>A0ABQ6FHM3_9RHOO</name>
<dbReference type="InterPro" id="IPR002625">
    <property type="entry name" value="Smr_dom"/>
</dbReference>
<evidence type="ECO:0000313" key="4">
    <source>
        <dbReference type="Proteomes" id="UP001157167"/>
    </source>
</evidence>
<dbReference type="Proteomes" id="UP001157167">
    <property type="component" value="Unassembled WGS sequence"/>
</dbReference>
<dbReference type="PANTHER" id="PTHR35562">
    <property type="entry name" value="DNA ENDONUCLEASE SMRA-RELATED"/>
    <property type="match status" value="1"/>
</dbReference>
<dbReference type="Gene3D" id="3.30.1370.110">
    <property type="match status" value="1"/>
</dbReference>
<comment type="caution">
    <text evidence="3">The sequence shown here is derived from an EMBL/GenBank/DDBJ whole genome shotgun (WGS) entry which is preliminary data.</text>
</comment>
<dbReference type="Pfam" id="PF01713">
    <property type="entry name" value="Smr"/>
    <property type="match status" value="1"/>
</dbReference>
<feature type="compositionally biased region" description="Pro residues" evidence="1">
    <location>
        <begin position="33"/>
        <end position="45"/>
    </location>
</feature>
<evidence type="ECO:0000256" key="1">
    <source>
        <dbReference type="SAM" id="MobiDB-lite"/>
    </source>
</evidence>
<feature type="region of interest" description="Disordered" evidence="1">
    <location>
        <begin position="25"/>
        <end position="101"/>
    </location>
</feature>